<gene>
    <name evidence="3" type="ORF">L1F29_05575</name>
</gene>
<evidence type="ECO:0000313" key="3">
    <source>
        <dbReference type="EMBL" id="UVI31313.1"/>
    </source>
</evidence>
<dbReference type="EMBL" id="CP091430">
    <property type="protein sequence ID" value="UVI31313.1"/>
    <property type="molecule type" value="Genomic_DNA"/>
</dbReference>
<evidence type="ECO:0000256" key="1">
    <source>
        <dbReference type="SAM" id="Coils"/>
    </source>
</evidence>
<protein>
    <recommendedName>
        <fullName evidence="5">Type II secretion system protein GspF domain-containing protein</fullName>
    </recommendedName>
</protein>
<dbReference type="RefSeq" id="WP_258387375.1">
    <property type="nucleotide sequence ID" value="NZ_CP091430.1"/>
</dbReference>
<keyword evidence="4" id="KW-1185">Reference proteome</keyword>
<evidence type="ECO:0000313" key="4">
    <source>
        <dbReference type="Proteomes" id="UP001057877"/>
    </source>
</evidence>
<evidence type="ECO:0000256" key="2">
    <source>
        <dbReference type="SAM" id="Phobius"/>
    </source>
</evidence>
<organism evidence="3 4">
    <name type="scientific">Paenibacillus spongiae</name>
    <dbReference type="NCBI Taxonomy" id="2909671"/>
    <lineage>
        <taxon>Bacteria</taxon>
        <taxon>Bacillati</taxon>
        <taxon>Bacillota</taxon>
        <taxon>Bacilli</taxon>
        <taxon>Bacillales</taxon>
        <taxon>Paenibacillaceae</taxon>
        <taxon>Paenibacillus</taxon>
    </lineage>
</organism>
<accession>A0ABY5SCP5</accession>
<keyword evidence="2" id="KW-1133">Transmembrane helix</keyword>
<feature type="transmembrane region" description="Helical" evidence="2">
    <location>
        <begin position="6"/>
        <end position="29"/>
    </location>
</feature>
<keyword evidence="2" id="KW-0472">Membrane</keyword>
<proteinExistence type="predicted"/>
<feature type="transmembrane region" description="Helical" evidence="2">
    <location>
        <begin position="263"/>
        <end position="285"/>
    </location>
</feature>
<keyword evidence="2" id="KW-0812">Transmembrane</keyword>
<name>A0ABY5SCP5_9BACL</name>
<feature type="transmembrane region" description="Helical" evidence="2">
    <location>
        <begin position="120"/>
        <end position="140"/>
    </location>
</feature>
<feature type="coiled-coil region" evidence="1">
    <location>
        <begin position="229"/>
        <end position="256"/>
    </location>
</feature>
<sequence length="296" mass="34481">MDNSAARIVIWAAMAGQYILGFIIAVYLLRALLERRPRFAHLMMGRWRSKQVPEAWLRFVRLTRNEPSFKERERLLAGCGITWDAGWYAVIRRLFFIASPLLAAAAYGLSQVTVGPVPPLSAPLVLAVSIMMLLWDRPWLDAYRRVRTERMTKEIYMVSNQLLYLAGSSLHIHAKLMRCLSFTKAMRTDLQLLLGEWYHDAEGALRRFKLRIGTEEGLSFAETIDSLRLHESEHYYDLLRERIQDYKEKLELAKESRKESASYILFVLAGIPILYTFQIFIYPWVREGQKLFESLN</sequence>
<feature type="transmembrane region" description="Helical" evidence="2">
    <location>
        <begin position="94"/>
        <end position="114"/>
    </location>
</feature>
<dbReference type="Proteomes" id="UP001057877">
    <property type="component" value="Chromosome"/>
</dbReference>
<keyword evidence="1" id="KW-0175">Coiled coil</keyword>
<reference evidence="3" key="1">
    <citation type="submission" date="2022-01" db="EMBL/GenBank/DDBJ databases">
        <title>Paenibacillus spongiae sp. nov., isolated from marine sponge.</title>
        <authorList>
            <person name="Li Z."/>
            <person name="Zhang M."/>
        </authorList>
    </citation>
    <scope>NUCLEOTIDE SEQUENCE</scope>
    <source>
        <strain evidence="3">PHS-Z3</strain>
    </source>
</reference>
<evidence type="ECO:0008006" key="5">
    <source>
        <dbReference type="Google" id="ProtNLM"/>
    </source>
</evidence>